<dbReference type="SMART" id="SM00382">
    <property type="entry name" value="AAA"/>
    <property type="match status" value="1"/>
</dbReference>
<dbReference type="SUPFAM" id="SSF52540">
    <property type="entry name" value="P-loop containing nucleoside triphosphate hydrolases"/>
    <property type="match status" value="1"/>
</dbReference>
<dbReference type="SUPFAM" id="SSF46894">
    <property type="entry name" value="C-terminal effector domain of the bipartite response regulators"/>
    <property type="match status" value="1"/>
</dbReference>
<dbReference type="PANTHER" id="PTHR47691">
    <property type="entry name" value="REGULATOR-RELATED"/>
    <property type="match status" value="1"/>
</dbReference>
<gene>
    <name evidence="6" type="ORF">HH308_14015</name>
</gene>
<feature type="domain" description="Bacterial transcriptional activator" evidence="5">
    <location>
        <begin position="98"/>
        <end position="233"/>
    </location>
</feature>
<dbReference type="InterPro" id="IPR011990">
    <property type="entry name" value="TPR-like_helical_dom_sf"/>
</dbReference>
<evidence type="ECO:0000313" key="6">
    <source>
        <dbReference type="EMBL" id="NMO02330.1"/>
    </source>
</evidence>
<evidence type="ECO:0000313" key="7">
    <source>
        <dbReference type="Proteomes" id="UP000550729"/>
    </source>
</evidence>
<keyword evidence="6" id="KW-0067">ATP-binding</keyword>
<feature type="domain" description="OmpR/PhoB-type" evidence="4">
    <location>
        <begin position="23"/>
        <end position="93"/>
    </location>
</feature>
<dbReference type="PRINTS" id="PR00364">
    <property type="entry name" value="DISEASERSIST"/>
</dbReference>
<dbReference type="GO" id="GO:0000160">
    <property type="term" value="P:phosphorelay signal transduction system"/>
    <property type="evidence" value="ECO:0007669"/>
    <property type="project" value="InterPro"/>
</dbReference>
<dbReference type="SMART" id="SM01043">
    <property type="entry name" value="BTAD"/>
    <property type="match status" value="1"/>
</dbReference>
<dbReference type="Gene3D" id="3.40.50.300">
    <property type="entry name" value="P-loop containing nucleotide triphosphate hydrolases"/>
    <property type="match status" value="1"/>
</dbReference>
<evidence type="ECO:0000259" key="4">
    <source>
        <dbReference type="SMART" id="SM00862"/>
    </source>
</evidence>
<dbReference type="InterPro" id="IPR049945">
    <property type="entry name" value="AAA_22"/>
</dbReference>
<dbReference type="Pfam" id="PF13401">
    <property type="entry name" value="AAA_22"/>
    <property type="match status" value="1"/>
</dbReference>
<dbReference type="GO" id="GO:0016887">
    <property type="term" value="F:ATP hydrolysis activity"/>
    <property type="evidence" value="ECO:0007669"/>
    <property type="project" value="InterPro"/>
</dbReference>
<accession>A0A848KUW8</accession>
<evidence type="ECO:0000256" key="2">
    <source>
        <dbReference type="ARBA" id="ARBA00023125"/>
    </source>
</evidence>
<dbReference type="GO" id="GO:0006355">
    <property type="term" value="P:regulation of DNA-templated transcription"/>
    <property type="evidence" value="ECO:0007669"/>
    <property type="project" value="InterPro"/>
</dbReference>
<name>A0A848KUW8_9ACTN</name>
<feature type="domain" description="AAA+ ATPase" evidence="3">
    <location>
        <begin position="278"/>
        <end position="416"/>
    </location>
</feature>
<dbReference type="RefSeq" id="WP_170194836.1">
    <property type="nucleotide sequence ID" value="NZ_JABBNB010000013.1"/>
</dbReference>
<dbReference type="Pfam" id="PF25872">
    <property type="entry name" value="HTH_77"/>
    <property type="match status" value="1"/>
</dbReference>
<dbReference type="GO" id="GO:0005524">
    <property type="term" value="F:ATP binding"/>
    <property type="evidence" value="ECO:0007669"/>
    <property type="project" value="UniProtKB-KW"/>
</dbReference>
<dbReference type="InterPro" id="IPR036388">
    <property type="entry name" value="WH-like_DNA-bd_sf"/>
</dbReference>
<comment type="similarity">
    <text evidence="1">Belongs to the AfsR/DnrI/RedD regulatory family.</text>
</comment>
<dbReference type="AlphaFoldDB" id="A0A848KUW8"/>
<dbReference type="SUPFAM" id="SSF48452">
    <property type="entry name" value="TPR-like"/>
    <property type="match status" value="1"/>
</dbReference>
<evidence type="ECO:0000256" key="1">
    <source>
        <dbReference type="ARBA" id="ARBA00005820"/>
    </source>
</evidence>
<dbReference type="GO" id="GO:0003677">
    <property type="term" value="F:DNA binding"/>
    <property type="evidence" value="ECO:0007669"/>
    <property type="project" value="UniProtKB-KW"/>
</dbReference>
<dbReference type="Pfam" id="PF03704">
    <property type="entry name" value="BTAD"/>
    <property type="match status" value="1"/>
</dbReference>
<keyword evidence="2" id="KW-0238">DNA-binding</keyword>
<dbReference type="EMBL" id="JABBNB010000013">
    <property type="protein sequence ID" value="NMO02330.1"/>
    <property type="molecule type" value="Genomic_DNA"/>
</dbReference>
<dbReference type="InterPro" id="IPR027417">
    <property type="entry name" value="P-loop_NTPase"/>
</dbReference>
<dbReference type="InterPro" id="IPR003593">
    <property type="entry name" value="AAA+_ATPase"/>
</dbReference>
<evidence type="ECO:0000259" key="5">
    <source>
        <dbReference type="SMART" id="SM01043"/>
    </source>
</evidence>
<keyword evidence="6" id="KW-0547">Nucleotide-binding</keyword>
<dbReference type="InterPro" id="IPR016032">
    <property type="entry name" value="Sig_transdc_resp-reg_C-effctor"/>
</dbReference>
<dbReference type="Gene3D" id="1.10.10.10">
    <property type="entry name" value="Winged helix-like DNA-binding domain superfamily/Winged helix DNA-binding domain"/>
    <property type="match status" value="1"/>
</dbReference>
<dbReference type="Pfam" id="PF00486">
    <property type="entry name" value="Trans_reg_C"/>
    <property type="match status" value="1"/>
</dbReference>
<sequence>MPADPAVAQQTVIGLLGPVSVDGVEVAGVRAKRLLTSLALAGGRARTADRLIDDVWGDSPPKSPHAALHTQISRLRQVLGEATILGVGSGYRLNGVVTDVELVESSLAGGDSDAVDRAVEQWRGQPGEDLGADDDLARTLRRRADRAWARVEELRGAQALAVGDFATARHVAEQRCAADPLDEQAHVLLMRALAADGRRADALAVFARLRRSLATELGVDPGPQAAALNVELLADERSVDEQAPRAGRAGRAVGLRAESTPLIGRDDDLAGIVDLLDAHRVVTILGPGGVGKTRMANAVGNELAAQGRTVFFVPLASVRDNADVVAVLAGALGVGETDLSVGARPRIAVGELADRLADAVRGQQAVLILDNCEQVIDACAGVIDGLIAAEPRLVVVTTSRSPLLIAAEQVYPLPVLGVDGADSSAVELFGMRARAVRPTADLPMDKVADLCAHLDGLPLAIELAAARIRVMTVDEILARLTARFDLLRSADRTRPDRHRTLHAVIEWSWDLLDDDARTALRSLCRFPAGFRTSAAGAVLRRSGPELDDVLDSLVNQSLLEVSEVAGHARYRMLEMVREFGEEKLAESGDGARIDAAMASWATDFTRSTRQRYEQSADREMLLSLAAEVENLVWVLRRCTSGAPDTETIVSVFPAVATIWAMQGLHAEVRSWGVRILDVLPTPPTDPDDDARERWQLTVLLACVHLLVMPQLRPLATARYYLRRLARAELCTELPAEFLSALLLSRSPFGALRVLVDGTASTNPDVRRAALSIRMNLRENNANLDGALADHLEVSKMAKHSDPWLQSMSDVSTASIFGQRKDWATAVSLYRSGVANLAVIGAVEDEAQARSYLVITLLALGEFDEAQRELDVLADGWTLDDPDPQGNPEAVAGMMVCFAESARLRGEPSAGVFVRAGELLVREHPVITSDPGVGMVLGAIVIGLALTGASATAEPFAGVLAEGVAHSFSALGWHDLPQAGVTALAIGLLLAGDPKTAIAGATLFAIADKLKARQDFPVLVEALARRREFAVVDDATWERIQLGVGRMSRRQAIVELRNVLADNVR</sequence>
<dbReference type="PANTHER" id="PTHR47691:SF3">
    <property type="entry name" value="HTH-TYPE TRANSCRIPTIONAL REGULATOR RV0890C-RELATED"/>
    <property type="match status" value="1"/>
</dbReference>
<dbReference type="SMART" id="SM00862">
    <property type="entry name" value="Trans_reg_C"/>
    <property type="match status" value="1"/>
</dbReference>
<comment type="caution">
    <text evidence="6">The sequence shown here is derived from an EMBL/GenBank/DDBJ whole genome shotgun (WGS) entry which is preliminary data.</text>
</comment>
<dbReference type="InterPro" id="IPR005158">
    <property type="entry name" value="BTAD"/>
</dbReference>
<evidence type="ECO:0000259" key="3">
    <source>
        <dbReference type="SMART" id="SM00382"/>
    </source>
</evidence>
<reference evidence="6 7" key="1">
    <citation type="submission" date="2020-04" db="EMBL/GenBank/DDBJ databases">
        <title>Gordonia sp. nov. TBRC 11910.</title>
        <authorList>
            <person name="Suriyachadkun C."/>
        </authorList>
    </citation>
    <scope>NUCLEOTIDE SEQUENCE [LARGE SCALE GENOMIC DNA]</scope>
    <source>
        <strain evidence="6 7">TBRC 11910</strain>
    </source>
</reference>
<dbReference type="Proteomes" id="UP000550729">
    <property type="component" value="Unassembled WGS sequence"/>
</dbReference>
<organism evidence="6 7">
    <name type="scientific">Gordonia asplenii</name>
    <dbReference type="NCBI Taxonomy" id="2725283"/>
    <lineage>
        <taxon>Bacteria</taxon>
        <taxon>Bacillati</taxon>
        <taxon>Actinomycetota</taxon>
        <taxon>Actinomycetes</taxon>
        <taxon>Mycobacteriales</taxon>
        <taxon>Gordoniaceae</taxon>
        <taxon>Gordonia</taxon>
    </lineage>
</organism>
<keyword evidence="7" id="KW-1185">Reference proteome</keyword>
<dbReference type="InterPro" id="IPR058852">
    <property type="entry name" value="HTH_77"/>
</dbReference>
<proteinExistence type="inferred from homology"/>
<protein>
    <submittedName>
        <fullName evidence="6">ATP-binding protein</fullName>
    </submittedName>
</protein>
<dbReference type="Gene3D" id="1.25.40.10">
    <property type="entry name" value="Tetratricopeptide repeat domain"/>
    <property type="match status" value="1"/>
</dbReference>
<dbReference type="InterPro" id="IPR001867">
    <property type="entry name" value="OmpR/PhoB-type_DNA-bd"/>
</dbReference>